<reference evidence="2" key="1">
    <citation type="submission" date="2021-09" db="EMBL/GenBank/DDBJ databases">
        <title>First case of bloodstream infection caused by Mixta hanseatica sp. nov., a member of the Erwiniaceae family.</title>
        <authorList>
            <person name="Both A."/>
            <person name="Huang J."/>
            <person name="Wenzel P."/>
            <person name="Aepfelbacher M."/>
            <person name="Rohde H."/>
            <person name="Christner M."/>
            <person name="Hentschke M."/>
        </authorList>
    </citation>
    <scope>NUCLEOTIDE SEQUENCE</scope>
    <source>
        <strain evidence="2">X22927</strain>
    </source>
</reference>
<evidence type="ECO:0000313" key="2">
    <source>
        <dbReference type="EMBL" id="UQY44688.1"/>
    </source>
</evidence>
<accession>A0ABY4R8R0</accession>
<evidence type="ECO:0000313" key="3">
    <source>
        <dbReference type="Proteomes" id="UP001056635"/>
    </source>
</evidence>
<name>A0ABY4R8R0_9GAMM</name>
<keyword evidence="3" id="KW-1185">Reference proteome</keyword>
<gene>
    <name evidence="2" type="ORF">K6958_03040</name>
</gene>
<organism evidence="2 3">
    <name type="scientific">Mixta hanseatica</name>
    <dbReference type="NCBI Taxonomy" id="2872648"/>
    <lineage>
        <taxon>Bacteria</taxon>
        <taxon>Pseudomonadati</taxon>
        <taxon>Pseudomonadota</taxon>
        <taxon>Gammaproteobacteria</taxon>
        <taxon>Enterobacterales</taxon>
        <taxon>Erwiniaceae</taxon>
        <taxon>Mixta</taxon>
    </lineage>
</organism>
<dbReference type="Proteomes" id="UP001056635">
    <property type="component" value="Chromosome"/>
</dbReference>
<feature type="region of interest" description="Disordered" evidence="1">
    <location>
        <begin position="153"/>
        <end position="177"/>
    </location>
</feature>
<proteinExistence type="predicted"/>
<dbReference type="RefSeq" id="WP_249893278.1">
    <property type="nucleotide sequence ID" value="NZ_CP082904.1"/>
</dbReference>
<protein>
    <submittedName>
        <fullName evidence="2">Uncharacterized protein</fullName>
    </submittedName>
</protein>
<sequence>MDNKLKNIGCVVGLLLLLLPVVFFFIAIKLMTLETNYKEKEWLKYQFLTPNEIKQAPRLTNDYIIGIRAHDGSSPGVATIEFYGSQDTQMLERYLVSLGYYPARDHFSRKIWYSPDNERSARVIAREDNSVILMIFDEGAPLFIREEREKMLGQSVEQRQKEKSSPVGPEPGSVRHR</sequence>
<evidence type="ECO:0000256" key="1">
    <source>
        <dbReference type="SAM" id="MobiDB-lite"/>
    </source>
</evidence>
<dbReference type="EMBL" id="CP082904">
    <property type="protein sequence ID" value="UQY44688.1"/>
    <property type="molecule type" value="Genomic_DNA"/>
</dbReference>